<proteinExistence type="predicted"/>
<feature type="domain" description="Pyridoxamine kinase/Phosphomethylpyrimidine kinase" evidence="3">
    <location>
        <begin position="12"/>
        <end position="258"/>
    </location>
</feature>
<evidence type="ECO:0000313" key="5">
    <source>
        <dbReference type="Proteomes" id="UP001500631"/>
    </source>
</evidence>
<dbReference type="InterPro" id="IPR013749">
    <property type="entry name" value="PM/HMP-P_kinase-1"/>
</dbReference>
<protein>
    <recommendedName>
        <fullName evidence="2">hydroxymethylpyrimidine kinase</fullName>
        <ecNumber evidence="2">2.7.1.49</ecNumber>
    </recommendedName>
</protein>
<comment type="caution">
    <text evidence="4">The sequence shown here is derived from an EMBL/GenBank/DDBJ whole genome shotgun (WGS) entry which is preliminary data.</text>
</comment>
<evidence type="ECO:0000256" key="1">
    <source>
        <dbReference type="ARBA" id="ARBA00004948"/>
    </source>
</evidence>
<reference evidence="5" key="1">
    <citation type="journal article" date="2019" name="Int. J. Syst. Evol. Microbiol.">
        <title>The Global Catalogue of Microorganisms (GCM) 10K type strain sequencing project: providing services to taxonomists for standard genome sequencing and annotation.</title>
        <authorList>
            <consortium name="The Broad Institute Genomics Platform"/>
            <consortium name="The Broad Institute Genome Sequencing Center for Infectious Disease"/>
            <person name="Wu L."/>
            <person name="Ma J."/>
        </authorList>
    </citation>
    <scope>NUCLEOTIDE SEQUENCE [LARGE SCALE GENOMIC DNA]</scope>
    <source>
        <strain evidence="5">JCM 18424</strain>
    </source>
</reference>
<evidence type="ECO:0000256" key="2">
    <source>
        <dbReference type="ARBA" id="ARBA00012135"/>
    </source>
</evidence>
<sequence length="269" mass="28922">MIPQVCTIAGSDSGGGAGIQADLKTFQERDVFGTSAIIALTVQNTLGVHGVHLVPMEYVIGQLDALFADFDLKAIKTGMLLNSDYIIAIADYLKQHSKAALIVDPVMVAKGGAALMEDTATKAMIEHMLPLATLVTPNIPEAETILARKIETEEDMVQAAKDIQALGASNVLMKGGHSLNEEEARDFLWTEDGEGYWFASQRYHTKNTHGTGCTYSACITAEIAKGKSLKEAIAMAKEYITSAIYHGIEVGHGHGPTNHAAYRKFGKVE</sequence>
<dbReference type="CDD" id="cd01169">
    <property type="entry name" value="HMPP_kinase"/>
    <property type="match status" value="1"/>
</dbReference>
<name>A0ABP9MU69_9GAMM</name>
<organism evidence="4 5">
    <name type="scientific">Wohlfahrtiimonas larvae</name>
    <dbReference type="NCBI Taxonomy" id="1157986"/>
    <lineage>
        <taxon>Bacteria</taxon>
        <taxon>Pseudomonadati</taxon>
        <taxon>Pseudomonadota</taxon>
        <taxon>Gammaproteobacteria</taxon>
        <taxon>Cardiobacteriales</taxon>
        <taxon>Ignatzschineriaceae</taxon>
        <taxon>Wohlfahrtiimonas</taxon>
    </lineage>
</organism>
<dbReference type="PANTHER" id="PTHR20858">
    <property type="entry name" value="PHOSPHOMETHYLPYRIMIDINE KINASE"/>
    <property type="match status" value="1"/>
</dbReference>
<dbReference type="SUPFAM" id="SSF53613">
    <property type="entry name" value="Ribokinase-like"/>
    <property type="match status" value="1"/>
</dbReference>
<evidence type="ECO:0000259" key="3">
    <source>
        <dbReference type="Pfam" id="PF08543"/>
    </source>
</evidence>
<gene>
    <name evidence="4" type="primary">thiD</name>
    <name evidence="4" type="ORF">GCM10023338_18900</name>
</gene>
<dbReference type="Pfam" id="PF08543">
    <property type="entry name" value="Phos_pyr_kin"/>
    <property type="match status" value="1"/>
</dbReference>
<keyword evidence="4" id="KW-0418">Kinase</keyword>
<dbReference type="EC" id="2.7.1.49" evidence="2"/>
<evidence type="ECO:0000313" key="4">
    <source>
        <dbReference type="EMBL" id="GAA5102064.1"/>
    </source>
</evidence>
<comment type="pathway">
    <text evidence="1">Cofactor biosynthesis; thiamine diphosphate biosynthesis.</text>
</comment>
<dbReference type="EMBL" id="BAABKE010000006">
    <property type="protein sequence ID" value="GAA5102064.1"/>
    <property type="molecule type" value="Genomic_DNA"/>
</dbReference>
<keyword evidence="4" id="KW-0808">Transferase</keyword>
<dbReference type="PANTHER" id="PTHR20858:SF17">
    <property type="entry name" value="HYDROXYMETHYLPYRIMIDINE_PHOSPHOMETHYLPYRIMIDINE KINASE THI20-RELATED"/>
    <property type="match status" value="1"/>
</dbReference>
<accession>A0ABP9MU69</accession>
<dbReference type="GO" id="GO:0016301">
    <property type="term" value="F:kinase activity"/>
    <property type="evidence" value="ECO:0007669"/>
    <property type="project" value="UniProtKB-KW"/>
</dbReference>
<dbReference type="InterPro" id="IPR029056">
    <property type="entry name" value="Ribokinase-like"/>
</dbReference>
<dbReference type="Proteomes" id="UP001500631">
    <property type="component" value="Unassembled WGS sequence"/>
</dbReference>
<dbReference type="NCBIfam" id="TIGR00097">
    <property type="entry name" value="HMP-P_kinase"/>
    <property type="match status" value="1"/>
</dbReference>
<dbReference type="Gene3D" id="3.40.1190.20">
    <property type="match status" value="1"/>
</dbReference>
<keyword evidence="5" id="KW-1185">Reference proteome</keyword>
<dbReference type="InterPro" id="IPR004399">
    <property type="entry name" value="HMP/HMP-P_kinase_dom"/>
</dbReference>